<dbReference type="PRINTS" id="PR00412">
    <property type="entry name" value="EPOXHYDRLASE"/>
</dbReference>
<comment type="caution">
    <text evidence="3">The sequence shown here is derived from an EMBL/GenBank/DDBJ whole genome shotgun (WGS) entry which is preliminary data.</text>
</comment>
<organism evidence="3 4">
    <name type="scientific">Frischella japonica</name>
    <dbReference type="NCBI Taxonomy" id="2741544"/>
    <lineage>
        <taxon>Bacteria</taxon>
        <taxon>Pseudomonadati</taxon>
        <taxon>Pseudomonadota</taxon>
        <taxon>Gammaproteobacteria</taxon>
        <taxon>Orbales</taxon>
        <taxon>Orbaceae</taxon>
        <taxon>Frischella</taxon>
    </lineage>
</organism>
<reference evidence="3 4" key="1">
    <citation type="submission" date="2020-06" db="EMBL/GenBank/DDBJ databases">
        <title>Frischella cerana isolated from Apis cerana gut homogenate.</title>
        <authorList>
            <person name="Wolter L.A."/>
            <person name="Suenami S."/>
            <person name="Miyazaki R."/>
        </authorList>
    </citation>
    <scope>NUCLEOTIDE SEQUENCE [LARGE SCALE GENOMIC DNA]</scope>
    <source>
        <strain evidence="3 4">Ac13</strain>
    </source>
</reference>
<accession>A0ABR7QYH6</accession>
<dbReference type="InterPro" id="IPR000639">
    <property type="entry name" value="Epox_hydrolase-like"/>
</dbReference>
<evidence type="ECO:0000259" key="2">
    <source>
        <dbReference type="Pfam" id="PF00561"/>
    </source>
</evidence>
<dbReference type="InterPro" id="IPR029058">
    <property type="entry name" value="AB_hydrolase_fold"/>
</dbReference>
<keyword evidence="1 3" id="KW-0378">Hydrolase</keyword>
<evidence type="ECO:0000313" key="3">
    <source>
        <dbReference type="EMBL" id="MBC9131273.1"/>
    </source>
</evidence>
<dbReference type="Pfam" id="PF00561">
    <property type="entry name" value="Abhydrolase_1"/>
    <property type="match status" value="1"/>
</dbReference>
<name>A0ABR7QYH6_9GAMM</name>
<sequence>MKLNYKIQGQGPTILLLHGLFGNLDNLGIIARAFNHQYQIIQVDLRNHGLSPWSNNMNYTVMAEDIVELIQSLAVEELIIIGHSMGGKVAMRLTEMIPTRIKSLIILDIAPVIYTADSHSQVFKAINACTSYIQGQQVPNDRNTVQQVMIQYLSQSTIQFLLKSYKSDHWLFNFPVIEKHYSDILGWQDITPYYQPVLFIKGSHSEYIKQEYHSDILNQFPYAVIETVESAGHNVHSEQPQTVIALIEQWINH</sequence>
<dbReference type="RefSeq" id="WP_187755704.1">
    <property type="nucleotide sequence ID" value="NZ_JABURY010000016.1"/>
</dbReference>
<dbReference type="PRINTS" id="PR00111">
    <property type="entry name" value="ABHYDROLASE"/>
</dbReference>
<proteinExistence type="predicted"/>
<dbReference type="SUPFAM" id="SSF53474">
    <property type="entry name" value="alpha/beta-Hydrolases"/>
    <property type="match status" value="1"/>
</dbReference>
<protein>
    <submittedName>
        <fullName evidence="3">Alpha/beta fold hydrolase</fullName>
    </submittedName>
</protein>
<evidence type="ECO:0000313" key="4">
    <source>
        <dbReference type="Proteomes" id="UP000651208"/>
    </source>
</evidence>
<dbReference type="PANTHER" id="PTHR46118">
    <property type="entry name" value="PROTEIN ABHD11"/>
    <property type="match status" value="1"/>
</dbReference>
<dbReference type="Gene3D" id="3.40.50.1820">
    <property type="entry name" value="alpha/beta hydrolase"/>
    <property type="match status" value="1"/>
</dbReference>
<evidence type="ECO:0000256" key="1">
    <source>
        <dbReference type="ARBA" id="ARBA00022801"/>
    </source>
</evidence>
<dbReference type="Proteomes" id="UP000651208">
    <property type="component" value="Unassembled WGS sequence"/>
</dbReference>
<gene>
    <name evidence="3" type="ORF">FcAc13_08115</name>
</gene>
<dbReference type="EMBL" id="JABURY010000016">
    <property type="protein sequence ID" value="MBC9131273.1"/>
    <property type="molecule type" value="Genomic_DNA"/>
</dbReference>
<dbReference type="PANTHER" id="PTHR46118:SF4">
    <property type="entry name" value="PROTEIN ABHD11"/>
    <property type="match status" value="1"/>
</dbReference>
<feature type="domain" description="AB hydrolase-1" evidence="2">
    <location>
        <begin position="12"/>
        <end position="238"/>
    </location>
</feature>
<dbReference type="GO" id="GO:0016787">
    <property type="term" value="F:hydrolase activity"/>
    <property type="evidence" value="ECO:0007669"/>
    <property type="project" value="UniProtKB-KW"/>
</dbReference>
<dbReference type="InterPro" id="IPR000073">
    <property type="entry name" value="AB_hydrolase_1"/>
</dbReference>
<keyword evidence="4" id="KW-1185">Reference proteome</keyword>